<dbReference type="EMBL" id="BOPH01000146">
    <property type="protein sequence ID" value="GIJ74918.1"/>
    <property type="molecule type" value="Genomic_DNA"/>
</dbReference>
<dbReference type="AlphaFoldDB" id="A0A8J4A646"/>
<evidence type="ECO:0000313" key="3">
    <source>
        <dbReference type="Proteomes" id="UP000635606"/>
    </source>
</evidence>
<proteinExistence type="predicted"/>
<evidence type="ECO:0000313" key="2">
    <source>
        <dbReference type="EMBL" id="GIJ74918.1"/>
    </source>
</evidence>
<gene>
    <name evidence="2" type="ORF">Voc01_098350</name>
</gene>
<feature type="region of interest" description="Disordered" evidence="1">
    <location>
        <begin position="1"/>
        <end position="67"/>
    </location>
</feature>
<keyword evidence="3" id="KW-1185">Reference proteome</keyword>
<accession>A0A8J4A646</accession>
<comment type="caution">
    <text evidence="2">The sequence shown here is derived from an EMBL/GenBank/DDBJ whole genome shotgun (WGS) entry which is preliminary data.</text>
</comment>
<sequence>MAAVPRQLRRRPRLIGIAAPDPPPDPRPWTRRRAQGRVTTVPEYAGRSDIPAAEDNAGGSGGSTVPS</sequence>
<evidence type="ECO:0000256" key="1">
    <source>
        <dbReference type="SAM" id="MobiDB-lite"/>
    </source>
</evidence>
<reference evidence="2" key="1">
    <citation type="submission" date="2021-01" db="EMBL/GenBank/DDBJ databases">
        <title>Whole genome shotgun sequence of Virgisporangium ochraceum NBRC 16418.</title>
        <authorList>
            <person name="Komaki H."/>
            <person name="Tamura T."/>
        </authorList>
    </citation>
    <scope>NUCLEOTIDE SEQUENCE</scope>
    <source>
        <strain evidence="2">NBRC 16418</strain>
    </source>
</reference>
<organism evidence="2 3">
    <name type="scientific">Virgisporangium ochraceum</name>
    <dbReference type="NCBI Taxonomy" id="65505"/>
    <lineage>
        <taxon>Bacteria</taxon>
        <taxon>Bacillati</taxon>
        <taxon>Actinomycetota</taxon>
        <taxon>Actinomycetes</taxon>
        <taxon>Micromonosporales</taxon>
        <taxon>Micromonosporaceae</taxon>
        <taxon>Virgisporangium</taxon>
    </lineage>
</organism>
<protein>
    <submittedName>
        <fullName evidence="2">Uncharacterized protein</fullName>
    </submittedName>
</protein>
<dbReference type="Proteomes" id="UP000635606">
    <property type="component" value="Unassembled WGS sequence"/>
</dbReference>
<name>A0A8J4A646_9ACTN</name>
<feature type="compositionally biased region" description="Gly residues" evidence="1">
    <location>
        <begin position="58"/>
        <end position="67"/>
    </location>
</feature>